<organism evidence="1 2">
    <name type="scientific">Brassica oleracea var. oleracea</name>
    <dbReference type="NCBI Taxonomy" id="109376"/>
    <lineage>
        <taxon>Eukaryota</taxon>
        <taxon>Viridiplantae</taxon>
        <taxon>Streptophyta</taxon>
        <taxon>Embryophyta</taxon>
        <taxon>Tracheophyta</taxon>
        <taxon>Spermatophyta</taxon>
        <taxon>Magnoliopsida</taxon>
        <taxon>eudicotyledons</taxon>
        <taxon>Gunneridae</taxon>
        <taxon>Pentapetalae</taxon>
        <taxon>rosids</taxon>
        <taxon>malvids</taxon>
        <taxon>Brassicales</taxon>
        <taxon>Brassicaceae</taxon>
        <taxon>Brassiceae</taxon>
        <taxon>Brassica</taxon>
    </lineage>
</organism>
<sequence length="135" mass="15695">MLVYNRPLKAKFVGVIRANMADSHRKRFSALGFSYTTNISYNVTYCLMTIESFCLRKTKPKRFFERILMTHSFLERIGQPEGDLANHREESVPFNVHDATSILEFSSSQVFLMLFHDSLNTTETERNTLVIEDFS</sequence>
<accession>A0A0D3ADC5</accession>
<dbReference type="STRING" id="109376.A0A0D3ADC5"/>
<reference evidence="1" key="2">
    <citation type="submission" date="2015-03" db="UniProtKB">
        <authorList>
            <consortium name="EnsemblPlants"/>
        </authorList>
    </citation>
    <scope>IDENTIFICATION</scope>
</reference>
<dbReference type="Proteomes" id="UP000032141">
    <property type="component" value="Chromosome C1"/>
</dbReference>
<protein>
    <submittedName>
        <fullName evidence="1">Uncharacterized protein</fullName>
    </submittedName>
</protein>
<name>A0A0D3ADC5_BRAOL</name>
<evidence type="ECO:0000313" key="1">
    <source>
        <dbReference type="EnsemblPlants" id="Bo1g126210.1"/>
    </source>
</evidence>
<dbReference type="EnsemblPlants" id="Bo1g126210.1">
    <property type="protein sequence ID" value="Bo1g126210.1"/>
    <property type="gene ID" value="Bo1g126210"/>
</dbReference>
<proteinExistence type="predicted"/>
<dbReference type="HOGENOM" id="CLU_1888634_0_0_1"/>
<reference evidence="1 2" key="1">
    <citation type="journal article" date="2014" name="Genome Biol.">
        <title>Transcriptome and methylome profiling reveals relics of genome dominance in the mesopolyploid Brassica oleracea.</title>
        <authorList>
            <person name="Parkin I.A."/>
            <person name="Koh C."/>
            <person name="Tang H."/>
            <person name="Robinson S.J."/>
            <person name="Kagale S."/>
            <person name="Clarke W.E."/>
            <person name="Town C.D."/>
            <person name="Nixon J."/>
            <person name="Krishnakumar V."/>
            <person name="Bidwell S.L."/>
            <person name="Denoeud F."/>
            <person name="Belcram H."/>
            <person name="Links M.G."/>
            <person name="Just J."/>
            <person name="Clarke C."/>
            <person name="Bender T."/>
            <person name="Huebert T."/>
            <person name="Mason A.S."/>
            <person name="Pires J.C."/>
            <person name="Barker G."/>
            <person name="Moore J."/>
            <person name="Walley P.G."/>
            <person name="Manoli S."/>
            <person name="Batley J."/>
            <person name="Edwards D."/>
            <person name="Nelson M.N."/>
            <person name="Wang X."/>
            <person name="Paterson A.H."/>
            <person name="King G."/>
            <person name="Bancroft I."/>
            <person name="Chalhoub B."/>
            <person name="Sharpe A.G."/>
        </authorList>
    </citation>
    <scope>NUCLEOTIDE SEQUENCE</scope>
    <source>
        <strain evidence="1 2">cv. TO1000</strain>
    </source>
</reference>
<dbReference type="AlphaFoldDB" id="A0A0D3ADC5"/>
<keyword evidence="2" id="KW-1185">Reference proteome</keyword>
<dbReference type="Gramene" id="Bo1g126210.1">
    <property type="protein sequence ID" value="Bo1g126210.1"/>
    <property type="gene ID" value="Bo1g126210"/>
</dbReference>
<evidence type="ECO:0000313" key="2">
    <source>
        <dbReference type="Proteomes" id="UP000032141"/>
    </source>
</evidence>